<accession>A0A368FIA8</accession>
<name>A0A368FIA8_ANCCA</name>
<dbReference type="EMBL" id="JOJR01001201">
    <property type="protein sequence ID" value="RCN31873.1"/>
    <property type="molecule type" value="Genomic_DNA"/>
</dbReference>
<comment type="caution">
    <text evidence="2">The sequence shown here is derived from an EMBL/GenBank/DDBJ whole genome shotgun (WGS) entry which is preliminary data.</text>
</comment>
<dbReference type="STRING" id="29170.A0A368FIA8"/>
<dbReference type="AlphaFoldDB" id="A0A368FIA8"/>
<evidence type="ECO:0000256" key="1">
    <source>
        <dbReference type="SAM" id="MobiDB-lite"/>
    </source>
</evidence>
<proteinExistence type="predicted"/>
<evidence type="ECO:0000313" key="2">
    <source>
        <dbReference type="EMBL" id="RCN31873.1"/>
    </source>
</evidence>
<gene>
    <name evidence="2" type="ORF">ANCCAN_22344</name>
</gene>
<feature type="compositionally biased region" description="Basic and acidic residues" evidence="1">
    <location>
        <begin position="11"/>
        <end position="28"/>
    </location>
</feature>
<protein>
    <submittedName>
        <fullName evidence="2">Uncharacterized protein</fullName>
    </submittedName>
</protein>
<dbReference type="Proteomes" id="UP000252519">
    <property type="component" value="Unassembled WGS sequence"/>
</dbReference>
<dbReference type="OrthoDB" id="10415640at2759"/>
<evidence type="ECO:0000313" key="3">
    <source>
        <dbReference type="Proteomes" id="UP000252519"/>
    </source>
</evidence>
<organism evidence="2 3">
    <name type="scientific">Ancylostoma caninum</name>
    <name type="common">Dog hookworm</name>
    <dbReference type="NCBI Taxonomy" id="29170"/>
    <lineage>
        <taxon>Eukaryota</taxon>
        <taxon>Metazoa</taxon>
        <taxon>Ecdysozoa</taxon>
        <taxon>Nematoda</taxon>
        <taxon>Chromadorea</taxon>
        <taxon>Rhabditida</taxon>
        <taxon>Rhabditina</taxon>
        <taxon>Rhabditomorpha</taxon>
        <taxon>Strongyloidea</taxon>
        <taxon>Ancylostomatidae</taxon>
        <taxon>Ancylostomatinae</taxon>
        <taxon>Ancylostoma</taxon>
    </lineage>
</organism>
<keyword evidence="3" id="KW-1185">Reference proteome</keyword>
<sequence>MSSGAYTAVTDDIHMTSDETSGGDRWDDTGPIIGELRDRPAVSITLREMLIDPNLRAHFYYYVLLL</sequence>
<feature type="region of interest" description="Disordered" evidence="1">
    <location>
        <begin position="1"/>
        <end position="30"/>
    </location>
</feature>
<reference evidence="2 3" key="1">
    <citation type="submission" date="2014-10" db="EMBL/GenBank/DDBJ databases">
        <title>Draft genome of the hookworm Ancylostoma caninum.</title>
        <authorList>
            <person name="Mitreva M."/>
        </authorList>
    </citation>
    <scope>NUCLEOTIDE SEQUENCE [LARGE SCALE GENOMIC DNA]</scope>
    <source>
        <strain evidence="2 3">Baltimore</strain>
    </source>
</reference>